<evidence type="ECO:0000313" key="2">
    <source>
        <dbReference type="Proteomes" id="UP001139347"/>
    </source>
</evidence>
<reference evidence="1" key="1">
    <citation type="submission" date="2022-04" db="EMBL/GenBank/DDBJ databases">
        <title>Paenibacillus mangrovi sp. nov., a novel endophytic bacterium isolated from bark of Kandelia candel.</title>
        <authorList>
            <person name="Tuo L."/>
        </authorList>
    </citation>
    <scope>NUCLEOTIDE SEQUENCE</scope>
    <source>
        <strain evidence="1">KQZ6P-2</strain>
    </source>
</reference>
<dbReference type="EMBL" id="JALIRP010000021">
    <property type="protein sequence ID" value="MCJ8015221.1"/>
    <property type="molecule type" value="Genomic_DNA"/>
</dbReference>
<keyword evidence="2" id="KW-1185">Reference proteome</keyword>
<organism evidence="1 2">
    <name type="scientific">Paenibacillus mangrovi</name>
    <dbReference type="NCBI Taxonomy" id="2931978"/>
    <lineage>
        <taxon>Bacteria</taxon>
        <taxon>Bacillati</taxon>
        <taxon>Bacillota</taxon>
        <taxon>Bacilli</taxon>
        <taxon>Bacillales</taxon>
        <taxon>Paenibacillaceae</taxon>
        <taxon>Paenibacillus</taxon>
    </lineage>
</organism>
<dbReference type="AlphaFoldDB" id="A0A9X1WV49"/>
<dbReference type="Proteomes" id="UP001139347">
    <property type="component" value="Unassembled WGS sequence"/>
</dbReference>
<accession>A0A9X1WV49</accession>
<protein>
    <submittedName>
        <fullName evidence="1">Uncharacterized protein</fullName>
    </submittedName>
</protein>
<comment type="caution">
    <text evidence="1">The sequence shown here is derived from an EMBL/GenBank/DDBJ whole genome shotgun (WGS) entry which is preliminary data.</text>
</comment>
<name>A0A9X1WV49_9BACL</name>
<dbReference type="RefSeq" id="WP_244731171.1">
    <property type="nucleotide sequence ID" value="NZ_JALIRP010000021.1"/>
</dbReference>
<evidence type="ECO:0000313" key="1">
    <source>
        <dbReference type="EMBL" id="MCJ8015221.1"/>
    </source>
</evidence>
<sequence length="262" mass="29395">MNNFGRVIEVMTSNMKFTSEFYNIEGKVPFDNDPLPNESEIKIWNLSDKTINNIKRGEILMLNSGYKGDVGLLLHGYISKVSTTWQGVDKITLINVLDSEDISKREVKEIAYTKGTLASQIIKQMAGYIGLPIAQMELNQDYRYQDGYTAKGQVTEIISKVCKDCGTSVYINKNKLYIRNLRRGGDSVFKLNKDTGLIGTPGRFEDGATKGFNIKMQLQHRVTTASVIDLECSQFKGRVHVRGGSHTFSRTGDFITEVEAIL</sequence>
<dbReference type="NCBIfam" id="NF047561">
    <property type="entry name" value="orf58_phage_fam"/>
    <property type="match status" value="1"/>
</dbReference>
<gene>
    <name evidence="1" type="ORF">MUG84_26490</name>
</gene>
<proteinExistence type="predicted"/>